<accession>A0ABP9E7N7</accession>
<evidence type="ECO:0000313" key="3">
    <source>
        <dbReference type="Proteomes" id="UP001501323"/>
    </source>
</evidence>
<keyword evidence="1" id="KW-0812">Transmembrane</keyword>
<sequence length="146" mass="14936">MRSVAAPLRVSLTQALGVMINDLNRPPTKAERVIAIIVSAVAAAAFGSVAALVLLSSPVSVPAAAIFSVLFIGSATMFFRAAFTAPRSLSVKETRRLSWLLLIGGVLVAPLALWAGASAQGLMLLGASLSSVAYGLAGLSWRGTDA</sequence>
<name>A0ABP9E7N7_9GAMM</name>
<protein>
    <submittedName>
        <fullName evidence="2">Uncharacterized protein</fullName>
    </submittedName>
</protein>
<feature type="transmembrane region" description="Helical" evidence="1">
    <location>
        <begin position="122"/>
        <end position="141"/>
    </location>
</feature>
<keyword evidence="1" id="KW-1133">Transmembrane helix</keyword>
<feature type="transmembrane region" description="Helical" evidence="1">
    <location>
        <begin position="33"/>
        <end position="55"/>
    </location>
</feature>
<evidence type="ECO:0000256" key="1">
    <source>
        <dbReference type="SAM" id="Phobius"/>
    </source>
</evidence>
<proteinExistence type="predicted"/>
<evidence type="ECO:0000313" key="2">
    <source>
        <dbReference type="EMBL" id="GAA4871070.1"/>
    </source>
</evidence>
<keyword evidence="1" id="KW-0472">Membrane</keyword>
<gene>
    <name evidence="2" type="ORF">GCM10023332_24400</name>
</gene>
<organism evidence="2 3">
    <name type="scientific">Luteimonas vadosa</name>
    <dbReference type="NCBI Taxonomy" id="1165507"/>
    <lineage>
        <taxon>Bacteria</taxon>
        <taxon>Pseudomonadati</taxon>
        <taxon>Pseudomonadota</taxon>
        <taxon>Gammaproteobacteria</taxon>
        <taxon>Lysobacterales</taxon>
        <taxon>Lysobacteraceae</taxon>
        <taxon>Luteimonas</taxon>
    </lineage>
</organism>
<dbReference type="EMBL" id="BAABJY010000007">
    <property type="protein sequence ID" value="GAA4871070.1"/>
    <property type="molecule type" value="Genomic_DNA"/>
</dbReference>
<feature type="transmembrane region" description="Helical" evidence="1">
    <location>
        <begin position="97"/>
        <end position="116"/>
    </location>
</feature>
<comment type="caution">
    <text evidence="2">The sequence shown here is derived from an EMBL/GenBank/DDBJ whole genome shotgun (WGS) entry which is preliminary data.</text>
</comment>
<feature type="transmembrane region" description="Helical" evidence="1">
    <location>
        <begin position="61"/>
        <end position="85"/>
    </location>
</feature>
<reference evidence="3" key="1">
    <citation type="journal article" date="2019" name="Int. J. Syst. Evol. Microbiol.">
        <title>The Global Catalogue of Microorganisms (GCM) 10K type strain sequencing project: providing services to taxonomists for standard genome sequencing and annotation.</title>
        <authorList>
            <consortium name="The Broad Institute Genomics Platform"/>
            <consortium name="The Broad Institute Genome Sequencing Center for Infectious Disease"/>
            <person name="Wu L."/>
            <person name="Ma J."/>
        </authorList>
    </citation>
    <scope>NUCLEOTIDE SEQUENCE [LARGE SCALE GENOMIC DNA]</scope>
    <source>
        <strain evidence="3">JCM 18392</strain>
    </source>
</reference>
<keyword evidence="3" id="KW-1185">Reference proteome</keyword>
<dbReference type="Proteomes" id="UP001501323">
    <property type="component" value="Unassembled WGS sequence"/>
</dbReference>